<dbReference type="AlphaFoldDB" id="A0A4P9ZV59"/>
<proteinExistence type="predicted"/>
<organism evidence="3 4">
    <name type="scientific">Dimargaris cristalligena</name>
    <dbReference type="NCBI Taxonomy" id="215637"/>
    <lineage>
        <taxon>Eukaryota</taxon>
        <taxon>Fungi</taxon>
        <taxon>Fungi incertae sedis</taxon>
        <taxon>Zoopagomycota</taxon>
        <taxon>Kickxellomycotina</taxon>
        <taxon>Dimargaritomycetes</taxon>
        <taxon>Dimargaritales</taxon>
        <taxon>Dimargaritaceae</taxon>
        <taxon>Dimargaris</taxon>
    </lineage>
</organism>
<dbReference type="Proteomes" id="UP000268162">
    <property type="component" value="Unassembled WGS sequence"/>
</dbReference>
<accession>A0A4P9ZV59</accession>
<feature type="compositionally biased region" description="Low complexity" evidence="1">
    <location>
        <begin position="140"/>
        <end position="201"/>
    </location>
</feature>
<feature type="chain" id="PRO_5020316061" description="Ser-Thr-rich glycosyl-phosphatidyl-inositol-anchored membrane family-domain-containing protein" evidence="2">
    <location>
        <begin position="24"/>
        <end position="218"/>
    </location>
</feature>
<reference evidence="4" key="1">
    <citation type="journal article" date="2018" name="Nat. Microbiol.">
        <title>Leveraging single-cell genomics to expand the fungal tree of life.</title>
        <authorList>
            <person name="Ahrendt S.R."/>
            <person name="Quandt C.A."/>
            <person name="Ciobanu D."/>
            <person name="Clum A."/>
            <person name="Salamov A."/>
            <person name="Andreopoulos B."/>
            <person name="Cheng J.F."/>
            <person name="Woyke T."/>
            <person name="Pelin A."/>
            <person name="Henrissat B."/>
            <person name="Reynolds N.K."/>
            <person name="Benny G.L."/>
            <person name="Smith M.E."/>
            <person name="James T.Y."/>
            <person name="Grigoriev I.V."/>
        </authorList>
    </citation>
    <scope>NUCLEOTIDE SEQUENCE [LARGE SCALE GENOMIC DNA]</scope>
    <source>
        <strain evidence="4">RSA 468</strain>
    </source>
</reference>
<gene>
    <name evidence="3" type="ORF">BJ085DRAFT_37719</name>
</gene>
<protein>
    <recommendedName>
        <fullName evidence="5">Ser-Thr-rich glycosyl-phosphatidyl-inositol-anchored membrane family-domain-containing protein</fullName>
    </recommendedName>
</protein>
<evidence type="ECO:0000313" key="3">
    <source>
        <dbReference type="EMBL" id="RKP37474.1"/>
    </source>
</evidence>
<dbReference type="EMBL" id="ML002490">
    <property type="protein sequence ID" value="RKP37474.1"/>
    <property type="molecule type" value="Genomic_DNA"/>
</dbReference>
<evidence type="ECO:0000256" key="1">
    <source>
        <dbReference type="SAM" id="MobiDB-lite"/>
    </source>
</evidence>
<evidence type="ECO:0000256" key="2">
    <source>
        <dbReference type="SAM" id="SignalP"/>
    </source>
</evidence>
<feature type="region of interest" description="Disordered" evidence="1">
    <location>
        <begin position="140"/>
        <end position="218"/>
    </location>
</feature>
<evidence type="ECO:0000313" key="4">
    <source>
        <dbReference type="Proteomes" id="UP000268162"/>
    </source>
</evidence>
<name>A0A4P9ZV59_9FUNG</name>
<feature type="signal peptide" evidence="2">
    <location>
        <begin position="1"/>
        <end position="23"/>
    </location>
</feature>
<evidence type="ECO:0008006" key="5">
    <source>
        <dbReference type="Google" id="ProtNLM"/>
    </source>
</evidence>
<keyword evidence="4" id="KW-1185">Reference proteome</keyword>
<sequence length="218" mass="23475">MYTFKKLALFGLAASTLVAQSMAYFWSTQPIQATNWDPQQTHTVQWQPQLGEGEVAPSAGSTYQVWLMTGGDLEQIPIMLITPDALPISQTSFDFYMPNLNPGLYFLKYVASEGLVNWSTRFSVLHGSESYPALITSASATATTTSETPAEPTDEPTTTPEVTDSVTESVTATDSESDSAAPTSTNTETTTEELPTGTTSSAEPTSTVLKCRPRPQAL</sequence>
<keyword evidence="2" id="KW-0732">Signal</keyword>